<dbReference type="NCBIfam" id="TIGR00188">
    <property type="entry name" value="rnpA"/>
    <property type="match status" value="1"/>
</dbReference>
<protein>
    <recommendedName>
        <fullName evidence="7 8">Ribonuclease P protein component</fullName>
        <shortName evidence="7">RNase P protein</shortName>
        <shortName evidence="7">RNaseP protein</shortName>
        <ecNumber evidence="7 8">3.1.26.5</ecNumber>
    </recommendedName>
    <alternativeName>
        <fullName evidence="7">Protein C5</fullName>
    </alternativeName>
</protein>
<dbReference type="SUPFAM" id="SSF54211">
    <property type="entry name" value="Ribosomal protein S5 domain 2-like"/>
    <property type="match status" value="1"/>
</dbReference>
<dbReference type="EC" id="3.1.26.5" evidence="7 8"/>
<evidence type="ECO:0000313" key="10">
    <source>
        <dbReference type="EMBL" id="VTZ51080.1"/>
    </source>
</evidence>
<dbReference type="InterPro" id="IPR014721">
    <property type="entry name" value="Ribsml_uS5_D2-typ_fold_subgr"/>
</dbReference>
<evidence type="ECO:0000256" key="5">
    <source>
        <dbReference type="ARBA" id="ARBA00022801"/>
    </source>
</evidence>
<dbReference type="GO" id="GO:0000049">
    <property type="term" value="F:tRNA binding"/>
    <property type="evidence" value="ECO:0007669"/>
    <property type="project" value="UniProtKB-UniRule"/>
</dbReference>
<comment type="similarity">
    <text evidence="7">Belongs to the RnpA family.</text>
</comment>
<evidence type="ECO:0000256" key="2">
    <source>
        <dbReference type="ARBA" id="ARBA00022694"/>
    </source>
</evidence>
<keyword evidence="3 7" id="KW-0540">Nuclease</keyword>
<evidence type="ECO:0000256" key="3">
    <source>
        <dbReference type="ARBA" id="ARBA00022722"/>
    </source>
</evidence>
<keyword evidence="2 7" id="KW-0819">tRNA processing</keyword>
<evidence type="ECO:0000256" key="1">
    <source>
        <dbReference type="ARBA" id="ARBA00002663"/>
    </source>
</evidence>
<organism evidence="10 11">
    <name type="scientific">Methylocella tundrae</name>
    <dbReference type="NCBI Taxonomy" id="227605"/>
    <lineage>
        <taxon>Bacteria</taxon>
        <taxon>Pseudomonadati</taxon>
        <taxon>Pseudomonadota</taxon>
        <taxon>Alphaproteobacteria</taxon>
        <taxon>Hyphomicrobiales</taxon>
        <taxon>Beijerinckiaceae</taxon>
        <taxon>Methylocella</taxon>
    </lineage>
</organism>
<name>A0A8B6M870_METTU</name>
<feature type="region of interest" description="Disordered" evidence="9">
    <location>
        <begin position="153"/>
        <end position="182"/>
    </location>
</feature>
<dbReference type="InterPro" id="IPR000100">
    <property type="entry name" value="RNase_P"/>
</dbReference>
<evidence type="ECO:0000256" key="8">
    <source>
        <dbReference type="NCBIfam" id="TIGR00188"/>
    </source>
</evidence>
<comment type="subunit">
    <text evidence="7">Consists of a catalytic RNA component (M1 or rnpB) and a protein subunit.</text>
</comment>
<evidence type="ECO:0000256" key="4">
    <source>
        <dbReference type="ARBA" id="ARBA00022759"/>
    </source>
</evidence>
<dbReference type="InterPro" id="IPR020568">
    <property type="entry name" value="Ribosomal_Su5_D2-typ_SF"/>
</dbReference>
<evidence type="ECO:0000256" key="6">
    <source>
        <dbReference type="ARBA" id="ARBA00022884"/>
    </source>
</evidence>
<dbReference type="GO" id="GO:0042781">
    <property type="term" value="F:3'-tRNA processing endoribonuclease activity"/>
    <property type="evidence" value="ECO:0007669"/>
    <property type="project" value="TreeGrafter"/>
</dbReference>
<evidence type="ECO:0000256" key="7">
    <source>
        <dbReference type="HAMAP-Rule" id="MF_00227"/>
    </source>
</evidence>
<dbReference type="Pfam" id="PF00825">
    <property type="entry name" value="Ribonuclease_P"/>
    <property type="match status" value="1"/>
</dbReference>
<proteinExistence type="inferred from homology"/>
<sequence>MICGDAKLSSRGHALEHTGKWSLQDFPPSAAPQRLKRRADFLRAAKGKRFHARGFTLQAATQFGLEQRGGDRIDSGSPAPPPRFGFTVTKKIGKAVLRNRIRRRLKEAVRTAEALPVRPGHDYVLIARIEALRLGFPAMQAELVRSLGGIEAGKSKAQTPRSQSASATAAPQSKPGRNGRPD</sequence>
<dbReference type="AlphaFoldDB" id="A0A8B6M870"/>
<keyword evidence="6 7" id="KW-0694">RNA-binding</keyword>
<dbReference type="Gene3D" id="3.30.230.10">
    <property type="match status" value="1"/>
</dbReference>
<dbReference type="GO" id="GO:0030677">
    <property type="term" value="C:ribonuclease P complex"/>
    <property type="evidence" value="ECO:0007669"/>
    <property type="project" value="TreeGrafter"/>
</dbReference>
<gene>
    <name evidence="7 10" type="primary">rnpA</name>
    <name evidence="10" type="ORF">MPC4_30264</name>
</gene>
<evidence type="ECO:0000313" key="11">
    <source>
        <dbReference type="Proteomes" id="UP000485880"/>
    </source>
</evidence>
<dbReference type="HAMAP" id="MF_00227">
    <property type="entry name" value="RNase_P"/>
    <property type="match status" value="1"/>
</dbReference>
<dbReference type="GO" id="GO:0001682">
    <property type="term" value="P:tRNA 5'-leader removal"/>
    <property type="evidence" value="ECO:0007669"/>
    <property type="project" value="UniProtKB-UniRule"/>
</dbReference>
<dbReference type="EMBL" id="CABFMQ020000087">
    <property type="protein sequence ID" value="VTZ51080.1"/>
    <property type="molecule type" value="Genomic_DNA"/>
</dbReference>
<dbReference type="PANTHER" id="PTHR33992">
    <property type="entry name" value="RIBONUCLEASE P PROTEIN COMPONENT"/>
    <property type="match status" value="1"/>
</dbReference>
<dbReference type="PROSITE" id="PS00648">
    <property type="entry name" value="RIBONUCLEASE_P"/>
    <property type="match status" value="1"/>
</dbReference>
<dbReference type="InterPro" id="IPR020539">
    <property type="entry name" value="RNase_P_CS"/>
</dbReference>
<dbReference type="Proteomes" id="UP000485880">
    <property type="component" value="Unassembled WGS sequence"/>
</dbReference>
<keyword evidence="4 7" id="KW-0255">Endonuclease</keyword>
<reference evidence="10 11" key="1">
    <citation type="submission" date="2019-05" db="EMBL/GenBank/DDBJ databases">
        <authorList>
            <person name="Farhan Ul Haque M."/>
        </authorList>
    </citation>
    <scope>NUCLEOTIDE SEQUENCE [LARGE SCALE GENOMIC DNA]</scope>
    <source>
        <strain evidence="10">2</strain>
    </source>
</reference>
<comment type="catalytic activity">
    <reaction evidence="7">
        <text>Endonucleolytic cleavage of RNA, removing 5'-extranucleotides from tRNA precursor.</text>
        <dbReference type="EC" id="3.1.26.5"/>
    </reaction>
</comment>
<accession>A0A8B6M870</accession>
<evidence type="ECO:0000256" key="9">
    <source>
        <dbReference type="SAM" id="MobiDB-lite"/>
    </source>
</evidence>
<dbReference type="RefSeq" id="WP_174512976.1">
    <property type="nucleotide sequence ID" value="NZ_CABFMQ020000087.1"/>
</dbReference>
<comment type="function">
    <text evidence="1 7">RNaseP catalyzes the removal of the 5'-leader sequence from pre-tRNA to produce the mature 5'-terminus. It can also cleave other RNA substrates such as 4.5S RNA. The protein component plays an auxiliary but essential role in vivo by binding to the 5'-leader sequence and broadening the substrate specificity of the ribozyme.</text>
</comment>
<comment type="caution">
    <text evidence="10">The sequence shown here is derived from an EMBL/GenBank/DDBJ whole genome shotgun (WGS) entry which is preliminary data.</text>
</comment>
<feature type="compositionally biased region" description="Low complexity" evidence="9">
    <location>
        <begin position="157"/>
        <end position="173"/>
    </location>
</feature>
<dbReference type="PANTHER" id="PTHR33992:SF1">
    <property type="entry name" value="RIBONUCLEASE P PROTEIN COMPONENT"/>
    <property type="match status" value="1"/>
</dbReference>
<dbReference type="GO" id="GO:0004526">
    <property type="term" value="F:ribonuclease P activity"/>
    <property type="evidence" value="ECO:0007669"/>
    <property type="project" value="UniProtKB-UniRule"/>
</dbReference>
<keyword evidence="11" id="KW-1185">Reference proteome</keyword>
<keyword evidence="5 7" id="KW-0378">Hydrolase</keyword>